<accession>A0ABQ9ZQ29</accession>
<evidence type="ECO:0000256" key="1">
    <source>
        <dbReference type="SAM" id="MobiDB-lite"/>
    </source>
</evidence>
<organism evidence="2 3">
    <name type="scientific">Daphnia magna</name>
    <dbReference type="NCBI Taxonomy" id="35525"/>
    <lineage>
        <taxon>Eukaryota</taxon>
        <taxon>Metazoa</taxon>
        <taxon>Ecdysozoa</taxon>
        <taxon>Arthropoda</taxon>
        <taxon>Crustacea</taxon>
        <taxon>Branchiopoda</taxon>
        <taxon>Diplostraca</taxon>
        <taxon>Cladocera</taxon>
        <taxon>Anomopoda</taxon>
        <taxon>Daphniidae</taxon>
        <taxon>Daphnia</taxon>
    </lineage>
</organism>
<feature type="compositionally biased region" description="Basic and acidic residues" evidence="1">
    <location>
        <begin position="1"/>
        <end position="20"/>
    </location>
</feature>
<feature type="compositionally biased region" description="Basic residues" evidence="1">
    <location>
        <begin position="159"/>
        <end position="168"/>
    </location>
</feature>
<keyword evidence="3" id="KW-1185">Reference proteome</keyword>
<feature type="region of interest" description="Disordered" evidence="1">
    <location>
        <begin position="92"/>
        <end position="168"/>
    </location>
</feature>
<proteinExistence type="predicted"/>
<evidence type="ECO:0000313" key="3">
    <source>
        <dbReference type="Proteomes" id="UP001234178"/>
    </source>
</evidence>
<gene>
    <name evidence="2" type="ORF">OUZ56_027548</name>
</gene>
<reference evidence="2 3" key="1">
    <citation type="journal article" date="2023" name="Nucleic Acids Res.">
        <title>The hologenome of Daphnia magna reveals possible DNA methylation and microbiome-mediated evolution of the host genome.</title>
        <authorList>
            <person name="Chaturvedi A."/>
            <person name="Li X."/>
            <person name="Dhandapani V."/>
            <person name="Marshall H."/>
            <person name="Kissane S."/>
            <person name="Cuenca-Cambronero M."/>
            <person name="Asole G."/>
            <person name="Calvet F."/>
            <person name="Ruiz-Romero M."/>
            <person name="Marangio P."/>
            <person name="Guigo R."/>
            <person name="Rago D."/>
            <person name="Mirbahai L."/>
            <person name="Eastwood N."/>
            <person name="Colbourne J.K."/>
            <person name="Zhou J."/>
            <person name="Mallon E."/>
            <person name="Orsini L."/>
        </authorList>
    </citation>
    <scope>NUCLEOTIDE SEQUENCE [LARGE SCALE GENOMIC DNA]</scope>
    <source>
        <strain evidence="2">LRV0_1</strain>
    </source>
</reference>
<dbReference type="EMBL" id="JAOYFB010000004">
    <property type="protein sequence ID" value="KAK4015033.1"/>
    <property type="molecule type" value="Genomic_DNA"/>
</dbReference>
<protein>
    <submittedName>
        <fullName evidence="2">Uncharacterized protein</fullName>
    </submittedName>
</protein>
<comment type="caution">
    <text evidence="2">The sequence shown here is derived from an EMBL/GenBank/DDBJ whole genome shotgun (WGS) entry which is preliminary data.</text>
</comment>
<name>A0ABQ9ZQ29_9CRUS</name>
<feature type="region of interest" description="Disordered" evidence="1">
    <location>
        <begin position="1"/>
        <end position="50"/>
    </location>
</feature>
<dbReference type="Proteomes" id="UP001234178">
    <property type="component" value="Unassembled WGS sequence"/>
</dbReference>
<evidence type="ECO:0000313" key="2">
    <source>
        <dbReference type="EMBL" id="KAK4015033.1"/>
    </source>
</evidence>
<sequence>MIDVHHAGAERGADRGDDTRAVGPIALDDGHRPFASASSPAADRHARQDSAACRVHQEHLPACRRRTPPSRRSVAARYFIFDTLQPTSQRTCSLSVAESSRRTRPSSRAGIEMASCRRRRDRPSCERESASSAAACPSRRRAEPGRLAGPGAGDDMKLPRRGIRANRC</sequence>